<dbReference type="GO" id="GO:0008270">
    <property type="term" value="F:zinc ion binding"/>
    <property type="evidence" value="ECO:0007669"/>
    <property type="project" value="UniProtKB-KW"/>
</dbReference>
<evidence type="ECO:0000256" key="1">
    <source>
        <dbReference type="ARBA" id="ARBA00022723"/>
    </source>
</evidence>
<dbReference type="InterPro" id="IPR000962">
    <property type="entry name" value="Znf_DskA_TraR"/>
</dbReference>
<reference evidence="8 9" key="1">
    <citation type="submission" date="2017-01" db="EMBL/GenBank/DDBJ databases">
        <authorList>
            <person name="Mah S.A."/>
            <person name="Swanson W.J."/>
            <person name="Moy G.W."/>
            <person name="Vacquier V.D."/>
        </authorList>
    </citation>
    <scope>NUCLEOTIDE SEQUENCE [LARGE SCALE GENOMIC DNA]</scope>
    <source>
        <strain evidence="8 9">DSM 29590</strain>
    </source>
</reference>
<dbReference type="Pfam" id="PF01258">
    <property type="entry name" value="zf-dskA_traR"/>
    <property type="match status" value="1"/>
</dbReference>
<protein>
    <submittedName>
        <fullName evidence="8">Transcriptional regulator, TraR/DksA family</fullName>
    </submittedName>
</protein>
<evidence type="ECO:0000256" key="3">
    <source>
        <dbReference type="ARBA" id="ARBA00022833"/>
    </source>
</evidence>
<feature type="domain" description="Zinc finger DksA/TraR C4-type" evidence="6">
    <location>
        <begin position="73"/>
        <end position="104"/>
    </location>
</feature>
<dbReference type="PROSITE" id="PS51128">
    <property type="entry name" value="ZF_DKSA_2"/>
    <property type="match status" value="1"/>
</dbReference>
<dbReference type="InterPro" id="IPR048487">
    <property type="entry name" value="DksA-like_N"/>
</dbReference>
<dbReference type="Pfam" id="PF21173">
    <property type="entry name" value="DksA-like_N"/>
    <property type="match status" value="1"/>
</dbReference>
<keyword evidence="2" id="KW-0863">Zinc-finger</keyword>
<dbReference type="SUPFAM" id="SSF109635">
    <property type="entry name" value="DnaK suppressor protein DksA, alpha-hairpin domain"/>
    <property type="match status" value="1"/>
</dbReference>
<name>A0A1N7GXL0_9RHOB</name>
<evidence type="ECO:0000313" key="8">
    <source>
        <dbReference type="EMBL" id="SIS17314.1"/>
    </source>
</evidence>
<evidence type="ECO:0000256" key="2">
    <source>
        <dbReference type="ARBA" id="ARBA00022771"/>
    </source>
</evidence>
<evidence type="ECO:0000256" key="4">
    <source>
        <dbReference type="PROSITE-ProRule" id="PRU00510"/>
    </source>
</evidence>
<dbReference type="OrthoDB" id="1121111at2"/>
<dbReference type="EMBL" id="FTNV01000002">
    <property type="protein sequence ID" value="SIS17314.1"/>
    <property type="molecule type" value="Genomic_DNA"/>
</dbReference>
<dbReference type="SUPFAM" id="SSF57716">
    <property type="entry name" value="Glucocorticoid receptor-like (DNA-binding domain)"/>
    <property type="match status" value="1"/>
</dbReference>
<dbReference type="Proteomes" id="UP000186019">
    <property type="component" value="Unassembled WGS sequence"/>
</dbReference>
<dbReference type="RefSeq" id="WP_076533906.1">
    <property type="nucleotide sequence ID" value="NZ_CANNEL010000006.1"/>
</dbReference>
<accession>A0A1N7GXL0</accession>
<gene>
    <name evidence="8" type="ORF">SAMN05421666_2199</name>
</gene>
<feature type="zinc finger region" description="dksA C4-type" evidence="4">
    <location>
        <begin position="78"/>
        <end position="102"/>
    </location>
</feature>
<proteinExistence type="predicted"/>
<evidence type="ECO:0000259" key="7">
    <source>
        <dbReference type="Pfam" id="PF21173"/>
    </source>
</evidence>
<evidence type="ECO:0000259" key="6">
    <source>
        <dbReference type="Pfam" id="PF01258"/>
    </source>
</evidence>
<dbReference type="PANTHER" id="PTHR33823">
    <property type="entry name" value="RNA POLYMERASE-BINDING TRANSCRIPTION FACTOR DKSA-RELATED"/>
    <property type="match status" value="1"/>
</dbReference>
<sequence length="104" mass="11546">MDIAMRKAALQARRTELTQHLEEVEHTLDETPTKDWEDRSSERQGDEVLEALGQAELAEVRRIDAALARISAGTYGICQTCGDDISRARLDLLPATPFCKTCAT</sequence>
<evidence type="ECO:0000256" key="5">
    <source>
        <dbReference type="SAM" id="MobiDB-lite"/>
    </source>
</evidence>
<feature type="region of interest" description="Disordered" evidence="5">
    <location>
        <begin position="21"/>
        <end position="45"/>
    </location>
</feature>
<dbReference type="AlphaFoldDB" id="A0A1N7GXL0"/>
<dbReference type="InterPro" id="IPR037187">
    <property type="entry name" value="DnaK_N"/>
</dbReference>
<evidence type="ECO:0000313" key="9">
    <source>
        <dbReference type="Proteomes" id="UP000186019"/>
    </source>
</evidence>
<feature type="domain" description="DnaK suppressor protein-like N-terminal" evidence="7">
    <location>
        <begin position="8"/>
        <end position="70"/>
    </location>
</feature>
<keyword evidence="3" id="KW-0862">Zinc</keyword>
<keyword evidence="1" id="KW-0479">Metal-binding</keyword>
<organism evidence="8 9">
    <name type="scientific">Roseovarius nanhaiticus</name>
    <dbReference type="NCBI Taxonomy" id="573024"/>
    <lineage>
        <taxon>Bacteria</taxon>
        <taxon>Pseudomonadati</taxon>
        <taxon>Pseudomonadota</taxon>
        <taxon>Alphaproteobacteria</taxon>
        <taxon>Rhodobacterales</taxon>
        <taxon>Roseobacteraceae</taxon>
        <taxon>Roseovarius</taxon>
    </lineage>
</organism>
<keyword evidence="9" id="KW-1185">Reference proteome</keyword>
<dbReference type="Gene3D" id="1.20.120.910">
    <property type="entry name" value="DksA, coiled-coil domain"/>
    <property type="match status" value="1"/>
</dbReference>
<dbReference type="STRING" id="573024.SAMN05216208_3120"/>
<dbReference type="PANTHER" id="PTHR33823:SF4">
    <property type="entry name" value="GENERAL STRESS PROTEIN 16O"/>
    <property type="match status" value="1"/>
</dbReference>